<reference evidence="9 10" key="1">
    <citation type="submission" date="2019-06" db="EMBL/GenBank/DDBJ databases">
        <title>Draft genome sequence of Methanolobus vulcani B1d.</title>
        <authorList>
            <person name="Creighbaum A.J."/>
            <person name="Ticak T."/>
            <person name="Hariraju D."/>
            <person name="Arivett B.A."/>
            <person name="Ferguson D.J.Jr."/>
        </authorList>
    </citation>
    <scope>NUCLEOTIDE SEQUENCE [LARGE SCALE GENOMIC DNA]</scope>
    <source>
        <strain evidence="9 10">B1d</strain>
    </source>
</reference>
<evidence type="ECO:0000313" key="10">
    <source>
        <dbReference type="Proteomes" id="UP000319335"/>
    </source>
</evidence>
<evidence type="ECO:0000256" key="2">
    <source>
        <dbReference type="ARBA" id="ARBA00002315"/>
    </source>
</evidence>
<keyword evidence="10" id="KW-1185">Reference proteome</keyword>
<comment type="function">
    <text evidence="2 7">Catalyzes the interconversion of 2-phosphoglycerate and 3-phosphoglycerate.</text>
</comment>
<keyword evidence="5 7" id="KW-0324">Glycolysis</keyword>
<sequence>MKYVVLIGDGMADEPLEELGNMTVLQKANTSNMDYLAKYGRAGLVQTVPEGMHPGSDVANMSIVGYDPKKYYTGRSPLEAASMGVELEKDDVAFRCNLITIKDDMIADYSSGHITNEEAKELIESIDAELGDNKVRFYPGISYRHLMVGKKGLGANTECVPPHDVIDESRFEHMPKGEDSELICELTEKSMEILKDHPVNLKRMEEGKNPGNSIWLWGQGYAPAFTPFGDLYGLKGAIISAVDLVKGIGIYAGLDVIEVPGATGYLDTNYLGKAEYAIDALKDHDFVFVHVEAPDEAGHMGNMNAKIQAIEDFDEKVVGTVLNAAKEMDEDVTIMVLPDHPTPIVLRTHTSNPIPVAIYCTSEKASDDADAFNEDSVKKGTLGTVYAADLVRKLIDGEWAQ</sequence>
<dbReference type="RefSeq" id="WP_154810593.1">
    <property type="nucleotide sequence ID" value="NZ_VIAQ01000019.1"/>
</dbReference>
<evidence type="ECO:0000313" key="9">
    <source>
        <dbReference type="EMBL" id="TQD23967.1"/>
    </source>
</evidence>
<dbReference type="InterPro" id="IPR042253">
    <property type="entry name" value="Pglycerate_mutase_ApgM_sf"/>
</dbReference>
<organism evidence="9 10">
    <name type="scientific">Methanolobus vulcani</name>
    <dbReference type="NCBI Taxonomy" id="38026"/>
    <lineage>
        <taxon>Archaea</taxon>
        <taxon>Methanobacteriati</taxon>
        <taxon>Methanobacteriota</taxon>
        <taxon>Stenosarchaea group</taxon>
        <taxon>Methanomicrobia</taxon>
        <taxon>Methanosarcinales</taxon>
        <taxon>Methanosarcinaceae</taxon>
        <taxon>Methanolobus</taxon>
    </lineage>
</organism>
<dbReference type="Pfam" id="PF10143">
    <property type="entry name" value="PhosphMutase"/>
    <property type="match status" value="1"/>
</dbReference>
<feature type="domain" description="Metalloenzyme" evidence="8">
    <location>
        <begin position="1"/>
        <end position="390"/>
    </location>
</feature>
<dbReference type="Gene3D" id="3.30.70.2130">
    <property type="entry name" value="Metalloenzyme domain"/>
    <property type="match status" value="1"/>
</dbReference>
<comment type="pathway">
    <text evidence="3 7">Carbohydrate degradation; glycolysis; pyruvate from D-glyceraldehyde 3-phosphate: step 3/5.</text>
</comment>
<dbReference type="GO" id="GO:0006096">
    <property type="term" value="P:glycolytic process"/>
    <property type="evidence" value="ECO:0007669"/>
    <property type="project" value="UniProtKB-UniRule"/>
</dbReference>
<accession>A0A7Z8KLW9</accession>
<dbReference type="InterPro" id="IPR017850">
    <property type="entry name" value="Alkaline_phosphatase_core_sf"/>
</dbReference>
<comment type="caution">
    <text evidence="9">The sequence shown here is derived from an EMBL/GenBank/DDBJ whole genome shotgun (WGS) entry which is preliminary data.</text>
</comment>
<dbReference type="InterPro" id="IPR023665">
    <property type="entry name" value="ApgAM_prokaryotes"/>
</dbReference>
<dbReference type="AlphaFoldDB" id="A0A7Z8KLW9"/>
<name>A0A7Z8KLW9_9EURY</name>
<protein>
    <recommendedName>
        <fullName evidence="7">2,3-bisphosphoglycerate-independent phosphoglycerate mutase</fullName>
        <shortName evidence="7">BPG-independent PGAM</shortName>
        <shortName evidence="7">Phosphoglyceromutase</shortName>
        <shortName evidence="7">aPGAM</shortName>
        <ecNumber evidence="7">5.4.2.12</ecNumber>
    </recommendedName>
</protein>
<keyword evidence="6 7" id="KW-0413">Isomerase</keyword>
<dbReference type="PANTHER" id="PTHR31209">
    <property type="entry name" value="COFACTOR-INDEPENDENT PHOSPHOGLYCERATE MUTASE"/>
    <property type="match status" value="1"/>
</dbReference>
<dbReference type="NCBIfam" id="TIGR02535">
    <property type="entry name" value="hyp_Hser_kinase"/>
    <property type="match status" value="1"/>
</dbReference>
<dbReference type="GO" id="GO:0046872">
    <property type="term" value="F:metal ion binding"/>
    <property type="evidence" value="ECO:0007669"/>
    <property type="project" value="InterPro"/>
</dbReference>
<proteinExistence type="inferred from homology"/>
<dbReference type="PIRSF" id="PIRSF006392">
    <property type="entry name" value="IPGAM_arch"/>
    <property type="match status" value="1"/>
</dbReference>
<dbReference type="UniPathway" id="UPA00109">
    <property type="reaction ID" value="UER00186"/>
</dbReference>
<dbReference type="EC" id="5.4.2.12" evidence="7"/>
<dbReference type="NCBIfam" id="NF003242">
    <property type="entry name" value="PRK04200.1"/>
    <property type="match status" value="1"/>
</dbReference>
<dbReference type="NCBIfam" id="TIGR00306">
    <property type="entry name" value="apgM"/>
    <property type="match status" value="1"/>
</dbReference>
<dbReference type="OrthoDB" id="52918at2157"/>
<dbReference type="EMBL" id="VIAQ01000019">
    <property type="protein sequence ID" value="TQD23967.1"/>
    <property type="molecule type" value="Genomic_DNA"/>
</dbReference>
<dbReference type="HAMAP" id="MF_01402_A">
    <property type="entry name" value="ApgM_A"/>
    <property type="match status" value="1"/>
</dbReference>
<dbReference type="InterPro" id="IPR004456">
    <property type="entry name" value="Pglycerate_mutase_ApgM"/>
</dbReference>
<evidence type="ECO:0000256" key="7">
    <source>
        <dbReference type="HAMAP-Rule" id="MF_01402"/>
    </source>
</evidence>
<dbReference type="InterPro" id="IPR006124">
    <property type="entry name" value="Metalloenzyme"/>
</dbReference>
<dbReference type="CDD" id="cd16011">
    <property type="entry name" value="iPGM_like"/>
    <property type="match status" value="1"/>
</dbReference>
<evidence type="ECO:0000259" key="8">
    <source>
        <dbReference type="Pfam" id="PF01676"/>
    </source>
</evidence>
<dbReference type="Gene3D" id="3.40.720.10">
    <property type="entry name" value="Alkaline Phosphatase, subunit A"/>
    <property type="match status" value="1"/>
</dbReference>
<dbReference type="Pfam" id="PF01676">
    <property type="entry name" value="Metalloenzyme"/>
    <property type="match status" value="1"/>
</dbReference>
<evidence type="ECO:0000256" key="1">
    <source>
        <dbReference type="ARBA" id="ARBA00000370"/>
    </source>
</evidence>
<gene>
    <name evidence="7" type="primary">apgM</name>
    <name evidence="9" type="ORF">FKV42_12260</name>
</gene>
<dbReference type="PANTHER" id="PTHR31209:SF4">
    <property type="entry name" value="2,3-BISPHOSPHOGLYCERATE-INDEPENDENT PHOSPHOGLYCERATE MUTASE"/>
    <property type="match status" value="1"/>
</dbReference>
<comment type="similarity">
    <text evidence="4 7">Belongs to the BPG-independent phosphoglycerate mutase family. A-PGAM subfamily.</text>
</comment>
<evidence type="ECO:0000256" key="6">
    <source>
        <dbReference type="ARBA" id="ARBA00023235"/>
    </source>
</evidence>
<evidence type="ECO:0000256" key="5">
    <source>
        <dbReference type="ARBA" id="ARBA00023152"/>
    </source>
</evidence>
<evidence type="ECO:0000256" key="3">
    <source>
        <dbReference type="ARBA" id="ARBA00004798"/>
    </source>
</evidence>
<evidence type="ECO:0000256" key="4">
    <source>
        <dbReference type="ARBA" id="ARBA00005524"/>
    </source>
</evidence>
<dbReference type="GO" id="GO:0004619">
    <property type="term" value="F:phosphoglycerate mutase activity"/>
    <property type="evidence" value="ECO:0007669"/>
    <property type="project" value="UniProtKB-UniRule"/>
</dbReference>
<comment type="catalytic activity">
    <reaction evidence="1 7">
        <text>(2R)-2-phosphoglycerate = (2R)-3-phosphoglycerate</text>
        <dbReference type="Rhea" id="RHEA:15901"/>
        <dbReference type="ChEBI" id="CHEBI:58272"/>
        <dbReference type="ChEBI" id="CHEBI:58289"/>
        <dbReference type="EC" id="5.4.2.12"/>
    </reaction>
</comment>
<dbReference type="Proteomes" id="UP000319335">
    <property type="component" value="Unassembled WGS sequence"/>
</dbReference>
<dbReference type="SUPFAM" id="SSF53649">
    <property type="entry name" value="Alkaline phosphatase-like"/>
    <property type="match status" value="1"/>
</dbReference>